<dbReference type="EC" id="4.2.1.3" evidence="3"/>
<sequence>MKEDFAACLVNKIGFKGYELSPNDLNKSGTFTWEDGKEYTLRHGSVIIAAITSCTNTSNPTVILGAGLLARNAVKLGLTVAPYIKTSLSPGSGVVTYYLKESDTISSLEKLGFHIVGMGCMTCIGNSGPVHESVASVIEKNDLVCCGVLSGNRNFEGRVHPLTRANYLASPLLVIAYAIAGTVDIDFETQPIGKGFDGSEVYLRDIWPSRKEIQEVEKKYVIPAMFKDVYEKIQQGSQNWRDLVAPEGKLYPWDDKSTYIKHPPFFENMTRELPVQKPILNARVLLNFGDSVTTDHISPAGSIARNSPAARYLTERKILPKDFNSYGSRRGNDAVMARGTFANIRLVNKFMKHAGPRTIHFPSNTEMDIFDCAERYKSENVPLIILAGKEYGSGSSRDWAAKGPYLLGIRAVIAESYERIHRSNLVGMGICPLQYLPGQNAESLGLTGHETFNIQIPEDVHPLQNIDVTTDTGIKFEVLVRFDTDVEILYFKNGGILNFMIRKMID</sequence>
<keyword evidence="4" id="KW-0004">4Fe-4S</keyword>
<comment type="catalytic activity">
    <reaction evidence="9">
        <text>citrate = D-threo-isocitrate</text>
        <dbReference type="Rhea" id="RHEA:10336"/>
        <dbReference type="ChEBI" id="CHEBI:15562"/>
        <dbReference type="ChEBI" id="CHEBI:16947"/>
        <dbReference type="EC" id="4.2.1.3"/>
    </reaction>
</comment>
<evidence type="ECO:0000256" key="3">
    <source>
        <dbReference type="ARBA" id="ARBA00012926"/>
    </source>
</evidence>
<evidence type="ECO:0000259" key="10">
    <source>
        <dbReference type="Pfam" id="PF00330"/>
    </source>
</evidence>
<protein>
    <recommendedName>
        <fullName evidence="3">aconitate hydratase</fullName>
        <ecNumber evidence="3">4.2.1.3</ecNumber>
    </recommendedName>
</protein>
<evidence type="ECO:0000256" key="1">
    <source>
        <dbReference type="ARBA" id="ARBA00001966"/>
    </source>
</evidence>
<evidence type="ECO:0000259" key="11">
    <source>
        <dbReference type="Pfam" id="PF00694"/>
    </source>
</evidence>
<dbReference type="Pfam" id="PF00330">
    <property type="entry name" value="Aconitase"/>
    <property type="match status" value="1"/>
</dbReference>
<keyword evidence="6" id="KW-0408">Iron</keyword>
<keyword evidence="8" id="KW-0456">Lyase</keyword>
<keyword evidence="5" id="KW-0479">Metal-binding</keyword>
<organism evidence="12 13">
    <name type="scientific">Polypedilum vanderplanki</name>
    <name type="common">Sleeping chironomid midge</name>
    <dbReference type="NCBI Taxonomy" id="319348"/>
    <lineage>
        <taxon>Eukaryota</taxon>
        <taxon>Metazoa</taxon>
        <taxon>Ecdysozoa</taxon>
        <taxon>Arthropoda</taxon>
        <taxon>Hexapoda</taxon>
        <taxon>Insecta</taxon>
        <taxon>Pterygota</taxon>
        <taxon>Neoptera</taxon>
        <taxon>Endopterygota</taxon>
        <taxon>Diptera</taxon>
        <taxon>Nematocera</taxon>
        <taxon>Chironomoidea</taxon>
        <taxon>Chironomidae</taxon>
        <taxon>Chironominae</taxon>
        <taxon>Polypedilum</taxon>
        <taxon>Polypedilum</taxon>
    </lineage>
</organism>
<evidence type="ECO:0000256" key="4">
    <source>
        <dbReference type="ARBA" id="ARBA00022485"/>
    </source>
</evidence>
<dbReference type="NCBIfam" id="NF006757">
    <property type="entry name" value="PRK09277.1"/>
    <property type="match status" value="1"/>
</dbReference>
<dbReference type="Gene3D" id="3.20.19.10">
    <property type="entry name" value="Aconitase, domain 4"/>
    <property type="match status" value="1"/>
</dbReference>
<dbReference type="InterPro" id="IPR015931">
    <property type="entry name" value="Acnase/IPM_dHydase_lsu_aba_1/3"/>
</dbReference>
<comment type="similarity">
    <text evidence="2">Belongs to the aconitase/IPM isomerase family.</text>
</comment>
<dbReference type="Gene3D" id="3.30.499.10">
    <property type="entry name" value="Aconitase, domain 3"/>
    <property type="match status" value="1"/>
</dbReference>
<comment type="cofactor">
    <cofactor evidence="1">
        <name>[4Fe-4S] cluster</name>
        <dbReference type="ChEBI" id="CHEBI:49883"/>
    </cofactor>
</comment>
<evidence type="ECO:0000256" key="5">
    <source>
        <dbReference type="ARBA" id="ARBA00022723"/>
    </source>
</evidence>
<proteinExistence type="inferred from homology"/>
<dbReference type="FunFam" id="3.30.499.10:FF:000005">
    <property type="entry name" value="cytoplasmic aconitate hydratase"/>
    <property type="match status" value="1"/>
</dbReference>
<dbReference type="InterPro" id="IPR044137">
    <property type="entry name" value="AcnA_IRP_Swivel"/>
</dbReference>
<evidence type="ECO:0000256" key="7">
    <source>
        <dbReference type="ARBA" id="ARBA00023014"/>
    </source>
</evidence>
<dbReference type="InterPro" id="IPR036008">
    <property type="entry name" value="Aconitase_4Fe-4S_dom"/>
</dbReference>
<dbReference type="OrthoDB" id="2279155at2759"/>
<dbReference type="GO" id="GO:0046872">
    <property type="term" value="F:metal ion binding"/>
    <property type="evidence" value="ECO:0007669"/>
    <property type="project" value="UniProtKB-KW"/>
</dbReference>
<dbReference type="InterPro" id="IPR000573">
    <property type="entry name" value="AconitaseA/IPMdHydase_ssu_swvl"/>
</dbReference>
<dbReference type="GO" id="GO:0003994">
    <property type="term" value="F:aconitate hydratase activity"/>
    <property type="evidence" value="ECO:0007669"/>
    <property type="project" value="UniProtKB-EC"/>
</dbReference>
<accession>A0A9J6C1B3</accession>
<name>A0A9J6C1B3_POLVA</name>
<reference evidence="12" key="1">
    <citation type="submission" date="2021-03" db="EMBL/GenBank/DDBJ databases">
        <title>Chromosome level genome of the anhydrobiotic midge Polypedilum vanderplanki.</title>
        <authorList>
            <person name="Yoshida Y."/>
            <person name="Kikawada T."/>
            <person name="Gusev O."/>
        </authorList>
    </citation>
    <scope>NUCLEOTIDE SEQUENCE</scope>
    <source>
        <strain evidence="12">NIAS01</strain>
        <tissue evidence="12">Whole body or cell culture</tissue>
    </source>
</reference>
<evidence type="ECO:0000313" key="12">
    <source>
        <dbReference type="EMBL" id="KAG5675688.1"/>
    </source>
</evidence>
<dbReference type="Pfam" id="PF00694">
    <property type="entry name" value="Aconitase_C"/>
    <property type="match status" value="1"/>
</dbReference>
<dbReference type="PROSITE" id="PS00450">
    <property type="entry name" value="ACONITASE_1"/>
    <property type="match status" value="1"/>
</dbReference>
<dbReference type="InterPro" id="IPR006249">
    <property type="entry name" value="Aconitase/IRP2"/>
</dbReference>
<dbReference type="AlphaFoldDB" id="A0A9J6C1B3"/>
<dbReference type="SUPFAM" id="SSF53732">
    <property type="entry name" value="Aconitase iron-sulfur domain"/>
    <property type="match status" value="1"/>
</dbReference>
<feature type="domain" description="Aconitase A/isopropylmalate dehydratase small subunit swivel" evidence="11">
    <location>
        <begin position="310"/>
        <end position="435"/>
    </location>
</feature>
<dbReference type="InterPro" id="IPR001030">
    <property type="entry name" value="Acoase/IPM_deHydtase_lsu_aba"/>
</dbReference>
<evidence type="ECO:0000256" key="8">
    <source>
        <dbReference type="ARBA" id="ARBA00023239"/>
    </source>
</evidence>
<keyword evidence="13" id="KW-1185">Reference proteome</keyword>
<keyword evidence="7" id="KW-0411">Iron-sulfur</keyword>
<dbReference type="SUPFAM" id="SSF52016">
    <property type="entry name" value="LeuD/IlvD-like"/>
    <property type="match status" value="1"/>
</dbReference>
<gene>
    <name evidence="12" type="ORF">PVAND_005572</name>
</gene>
<dbReference type="PANTHER" id="PTHR11670">
    <property type="entry name" value="ACONITASE/IRON-RESPONSIVE ELEMENT FAMILY MEMBER"/>
    <property type="match status" value="1"/>
</dbReference>
<dbReference type="GO" id="GO:0051539">
    <property type="term" value="F:4 iron, 4 sulfur cluster binding"/>
    <property type="evidence" value="ECO:0007669"/>
    <property type="project" value="UniProtKB-KW"/>
</dbReference>
<evidence type="ECO:0000256" key="6">
    <source>
        <dbReference type="ARBA" id="ARBA00023004"/>
    </source>
</evidence>
<dbReference type="InterPro" id="IPR015928">
    <property type="entry name" value="Aconitase/3IPM_dehydase_swvl"/>
</dbReference>
<dbReference type="Gene3D" id="6.10.190.10">
    <property type="match status" value="1"/>
</dbReference>
<feature type="domain" description="Aconitase/3-isopropylmalate dehydratase large subunit alpha/beta/alpha" evidence="10">
    <location>
        <begin position="30"/>
        <end position="181"/>
    </location>
</feature>
<dbReference type="FunFam" id="3.20.19.10:FF:000001">
    <property type="entry name" value="Aconitate hydratase"/>
    <property type="match status" value="1"/>
</dbReference>
<evidence type="ECO:0000256" key="9">
    <source>
        <dbReference type="ARBA" id="ARBA00023501"/>
    </source>
</evidence>
<evidence type="ECO:0000313" key="13">
    <source>
        <dbReference type="Proteomes" id="UP001107558"/>
    </source>
</evidence>
<dbReference type="EMBL" id="JADBJN010000002">
    <property type="protein sequence ID" value="KAG5675688.1"/>
    <property type="molecule type" value="Genomic_DNA"/>
</dbReference>
<dbReference type="InterPro" id="IPR018136">
    <property type="entry name" value="Aconitase_4Fe-4S_BS"/>
</dbReference>
<dbReference type="PROSITE" id="PS01244">
    <property type="entry name" value="ACONITASE_2"/>
    <property type="match status" value="1"/>
</dbReference>
<dbReference type="Proteomes" id="UP001107558">
    <property type="component" value="Chromosome 2"/>
</dbReference>
<dbReference type="CDD" id="cd01580">
    <property type="entry name" value="AcnA_IRP_Swivel"/>
    <property type="match status" value="1"/>
</dbReference>
<evidence type="ECO:0000256" key="2">
    <source>
        <dbReference type="ARBA" id="ARBA00007185"/>
    </source>
</evidence>
<comment type="caution">
    <text evidence="12">The sequence shown here is derived from an EMBL/GenBank/DDBJ whole genome shotgun (WGS) entry which is preliminary data.</text>
</comment>